<dbReference type="InterPro" id="IPR036322">
    <property type="entry name" value="WD40_repeat_dom_sf"/>
</dbReference>
<keyword evidence="5" id="KW-1185">Reference proteome</keyword>
<dbReference type="GO" id="GO:0000049">
    <property type="term" value="F:tRNA binding"/>
    <property type="evidence" value="ECO:0007669"/>
    <property type="project" value="TreeGrafter"/>
</dbReference>
<dbReference type="GO" id="GO:0043022">
    <property type="term" value="F:ribosome binding"/>
    <property type="evidence" value="ECO:0007669"/>
    <property type="project" value="TreeGrafter"/>
</dbReference>
<dbReference type="PANTHER" id="PTHR13227:SF0">
    <property type="entry name" value="EUKARYOTIC TRANSLATION INITIATION FACTOR 2A"/>
    <property type="match status" value="1"/>
</dbReference>
<protein>
    <submittedName>
        <fullName evidence="6">Uncharacterized protein</fullName>
    </submittedName>
</protein>
<dbReference type="WBParaSite" id="jg24010">
    <property type="protein sequence ID" value="jg24010"/>
    <property type="gene ID" value="jg24010"/>
</dbReference>
<dbReference type="AlphaFoldDB" id="A0A915DVS0"/>
<accession>A0A915DVS0</accession>
<evidence type="ECO:0000256" key="1">
    <source>
        <dbReference type="ARBA" id="ARBA00022540"/>
    </source>
</evidence>
<evidence type="ECO:0000256" key="3">
    <source>
        <dbReference type="ARBA" id="ARBA00022737"/>
    </source>
</evidence>
<keyword evidence="1" id="KW-0396">Initiation factor</keyword>
<proteinExistence type="predicted"/>
<keyword evidence="2" id="KW-0853">WD repeat</keyword>
<dbReference type="GO" id="GO:0003729">
    <property type="term" value="F:mRNA binding"/>
    <property type="evidence" value="ECO:0007669"/>
    <property type="project" value="TreeGrafter"/>
</dbReference>
<evidence type="ECO:0000313" key="6">
    <source>
        <dbReference type="WBParaSite" id="jg24010"/>
    </source>
</evidence>
<organism evidence="5 6">
    <name type="scientific">Ditylenchus dipsaci</name>
    <dbReference type="NCBI Taxonomy" id="166011"/>
    <lineage>
        <taxon>Eukaryota</taxon>
        <taxon>Metazoa</taxon>
        <taxon>Ecdysozoa</taxon>
        <taxon>Nematoda</taxon>
        <taxon>Chromadorea</taxon>
        <taxon>Rhabditida</taxon>
        <taxon>Tylenchina</taxon>
        <taxon>Tylenchomorpha</taxon>
        <taxon>Sphaerularioidea</taxon>
        <taxon>Anguinidae</taxon>
        <taxon>Anguininae</taxon>
        <taxon>Ditylenchus</taxon>
    </lineage>
</organism>
<dbReference type="GO" id="GO:0003743">
    <property type="term" value="F:translation initiation factor activity"/>
    <property type="evidence" value="ECO:0007669"/>
    <property type="project" value="UniProtKB-KW"/>
</dbReference>
<dbReference type="InterPro" id="IPR011387">
    <property type="entry name" value="TIF2A"/>
</dbReference>
<evidence type="ECO:0000313" key="5">
    <source>
        <dbReference type="Proteomes" id="UP000887574"/>
    </source>
</evidence>
<evidence type="ECO:0000256" key="4">
    <source>
        <dbReference type="ARBA" id="ARBA00022917"/>
    </source>
</evidence>
<keyword evidence="3" id="KW-0677">Repeat</keyword>
<dbReference type="Proteomes" id="UP000887574">
    <property type="component" value="Unplaced"/>
</dbReference>
<sequence>MSDLIYAIRGSFGFCVKRGITSETQQEIARQLLDPKNAICRALKFSNNGQYLCYCDSTRTVLIESATGKELFTADLGKTSHIIFSPRDTVMVTYEPYVIYGSRMNADGTTKVPNPNLQAVSVEATIRGG</sequence>
<dbReference type="SUPFAM" id="SSF50978">
    <property type="entry name" value="WD40 repeat-like"/>
    <property type="match status" value="1"/>
</dbReference>
<evidence type="ECO:0000256" key="2">
    <source>
        <dbReference type="ARBA" id="ARBA00022574"/>
    </source>
</evidence>
<reference evidence="6" key="1">
    <citation type="submission" date="2022-11" db="UniProtKB">
        <authorList>
            <consortium name="WormBaseParasite"/>
        </authorList>
    </citation>
    <scope>IDENTIFICATION</scope>
</reference>
<dbReference type="GO" id="GO:0022627">
    <property type="term" value="C:cytosolic small ribosomal subunit"/>
    <property type="evidence" value="ECO:0007669"/>
    <property type="project" value="TreeGrafter"/>
</dbReference>
<name>A0A915DVS0_9BILA</name>
<keyword evidence="4" id="KW-0648">Protein biosynthesis</keyword>
<dbReference type="PANTHER" id="PTHR13227">
    <property type="entry name" value="EUKARYOTIC TRANSLATION INITIATION FACTOR 2A"/>
    <property type="match status" value="1"/>
</dbReference>